<dbReference type="PROSITE" id="PS51272">
    <property type="entry name" value="SLH"/>
    <property type="match status" value="3"/>
</dbReference>
<evidence type="ECO:0000256" key="3">
    <source>
        <dbReference type="SAM" id="SignalP"/>
    </source>
</evidence>
<dbReference type="Proteomes" id="UP000282654">
    <property type="component" value="Unassembled WGS sequence"/>
</dbReference>
<dbReference type="Pfam" id="PF00395">
    <property type="entry name" value="SLH"/>
    <property type="match status" value="3"/>
</dbReference>
<keyword evidence="1" id="KW-0677">Repeat</keyword>
<feature type="region of interest" description="Disordered" evidence="2">
    <location>
        <begin position="837"/>
        <end position="864"/>
    </location>
</feature>
<dbReference type="AlphaFoldDB" id="A0A3N5ADC7"/>
<feature type="chain" id="PRO_5018013809" evidence="3">
    <location>
        <begin position="26"/>
        <end position="1167"/>
    </location>
</feature>
<organism evidence="5 6">
    <name type="scientific">Thermodesulfitimonas autotrophica</name>
    <dbReference type="NCBI Taxonomy" id="1894989"/>
    <lineage>
        <taxon>Bacteria</taxon>
        <taxon>Bacillati</taxon>
        <taxon>Bacillota</taxon>
        <taxon>Clostridia</taxon>
        <taxon>Thermoanaerobacterales</taxon>
        <taxon>Thermoanaerobacteraceae</taxon>
        <taxon>Thermodesulfitimonas</taxon>
    </lineage>
</organism>
<evidence type="ECO:0000313" key="6">
    <source>
        <dbReference type="Proteomes" id="UP000282654"/>
    </source>
</evidence>
<accession>A0A3N5ADC7</accession>
<feature type="domain" description="SLH" evidence="4">
    <location>
        <begin position="1050"/>
        <end position="1113"/>
    </location>
</feature>
<dbReference type="InterPro" id="IPR001119">
    <property type="entry name" value="SLH_dom"/>
</dbReference>
<proteinExistence type="predicted"/>
<keyword evidence="6" id="KW-1185">Reference proteome</keyword>
<reference evidence="5 6" key="1">
    <citation type="submission" date="2018-11" db="EMBL/GenBank/DDBJ databases">
        <title>Genomic Encyclopedia of Type Strains, Phase IV (KMG-IV): sequencing the most valuable type-strain genomes for metagenomic binning, comparative biology and taxonomic classification.</title>
        <authorList>
            <person name="Goeker M."/>
        </authorList>
    </citation>
    <scope>NUCLEOTIDE SEQUENCE [LARGE SCALE GENOMIC DNA]</scope>
    <source>
        <strain evidence="5 6">DSM 102936</strain>
    </source>
</reference>
<sequence>MLKRAFILFAIAAALTLFFAGVAQAAPVVTATSPTSGTTWVPETTTTLNLVFDQAVTVQNAAYFSVTGYAYGPIPVSAVAVNAANPAQVDITVPGLPAGDKITVALAEGAVADAVYLTPNAAFSYSFYTSAAGIKAGSVVTLTYGAPVGYSTPVYTYVYWPDGHQEIAATTATVVDPAVASVTPNGTGAFIISAAGVGQTVITYTYQTLSLQQPVVVLEPLQVVSAVYPATIQDPLVVTFNKAAKVIGAPITASGPAVFKVKAEQDAANPAVWRVYPIVPDESWRYGGSPSSWPAGSVSFTTSYYWFQGTDGAAAVPSTLSFTVPAQEPTLLSPGETMFASGSDCVSDAQSIPIGYGHGPIAPRFSVPVAVADPSLVTVEVKTPFGVKSYSLGGLPCTVRYDEIDLWGGVSTAVYHLQDVLGPGLTGTVTVTFAPGAVQHWGAALGTGLNTQSLTWTAEINPVSAFAVVPGSPVVEAEHKAPDPTAERKWFHDTGSRYLGFGVAKSVDTLYIAHGNVAGAVGEGLEAVDTATGTRKWQVVGNYTAPAVNPTDGSVAAAKADAISASLDCFNPDGTLHWSAGLGSAAISPPAFLADGTVVVAEADMSNVSLLRYDGKTGALLGATTLTNLLLGIGNGITPASLYYAYGNTGVATPPTVAVHGDRVTVGLLSAVIDLPAPAGEADALSVAGVAYRGYAYGGIYSPTWQKPVVIAGDAAGSVAAAVDSTGAYHLVAFGGTGSVLWETAPDPAAVGTLSRPVLGNTWVALGPVIYLRSTGDLVGVAPSDVVSATADDKFVLASDCPVAPVRLTYTPSVFYGSWYYVTSDNIVKYDLPAPVASPPPSPPAPSSGGGSGGSPNAEAPPPVENLPESVFIARWPGHMPLVAEAVKTGYAPAGEKAEGKEFTVDITRGDRLAEAKEKGLTPRVYYWNERYGKWVALASYPQPDGKTVKVVNDGGYSGWVAVFAVRQPRFTDVAGHWAEPGINRMNGLALVEGYPNPKDPASLERPCGPDREITRAEFVAVLTRALGVLPEGEQKVYQVLLTPTPEEQERVLSGVKNVPAWARTNVAAALASGLASGRAPGDFAGNEPITRIEAAAMVSNALKKIGAKPADLSAFRDARDVPDWAKAVVADGVVSGYPDGSLKPNAHITRAEALTVLLRLLRELGW</sequence>
<keyword evidence="3" id="KW-0732">Signal</keyword>
<dbReference type="PANTHER" id="PTHR43308">
    <property type="entry name" value="OUTER MEMBRANE PROTEIN ALPHA-RELATED"/>
    <property type="match status" value="1"/>
</dbReference>
<dbReference type="SUPFAM" id="SSF75011">
    <property type="entry name" value="3-carboxy-cis,cis-mucoante lactonizing enzyme"/>
    <property type="match status" value="1"/>
</dbReference>
<dbReference type="OrthoDB" id="1723494at2"/>
<protein>
    <submittedName>
        <fullName evidence="5">S-layer family protein</fullName>
    </submittedName>
</protein>
<feature type="compositionally biased region" description="Pro residues" evidence="2">
    <location>
        <begin position="837"/>
        <end position="846"/>
    </location>
</feature>
<feature type="domain" description="SLH" evidence="4">
    <location>
        <begin position="966"/>
        <end position="1037"/>
    </location>
</feature>
<dbReference type="EMBL" id="RKRE01000004">
    <property type="protein sequence ID" value="RPF41990.1"/>
    <property type="molecule type" value="Genomic_DNA"/>
</dbReference>
<dbReference type="InterPro" id="IPR051465">
    <property type="entry name" value="Cell_Envelope_Struct_Comp"/>
</dbReference>
<feature type="signal peptide" evidence="3">
    <location>
        <begin position="1"/>
        <end position="25"/>
    </location>
</feature>
<evidence type="ECO:0000256" key="1">
    <source>
        <dbReference type="ARBA" id="ARBA00022737"/>
    </source>
</evidence>
<dbReference type="RefSeq" id="WP_123932053.1">
    <property type="nucleotide sequence ID" value="NZ_RKRE01000004.1"/>
</dbReference>
<evidence type="ECO:0000256" key="2">
    <source>
        <dbReference type="SAM" id="MobiDB-lite"/>
    </source>
</evidence>
<comment type="caution">
    <text evidence="5">The sequence shown here is derived from an EMBL/GenBank/DDBJ whole genome shotgun (WGS) entry which is preliminary data.</text>
</comment>
<evidence type="ECO:0000313" key="5">
    <source>
        <dbReference type="EMBL" id="RPF41990.1"/>
    </source>
</evidence>
<name>A0A3N5ADC7_9THEO</name>
<feature type="domain" description="SLH" evidence="4">
    <location>
        <begin position="1114"/>
        <end position="1167"/>
    </location>
</feature>
<evidence type="ECO:0000259" key="4">
    <source>
        <dbReference type="PROSITE" id="PS51272"/>
    </source>
</evidence>
<gene>
    <name evidence="5" type="ORF">EDD75_2211</name>
</gene>